<gene>
    <name evidence="1" type="ORF">SEMRO_1605_G285450.1</name>
</gene>
<evidence type="ECO:0000313" key="2">
    <source>
        <dbReference type="Proteomes" id="UP001153069"/>
    </source>
</evidence>
<organism evidence="1 2">
    <name type="scientific">Seminavis robusta</name>
    <dbReference type="NCBI Taxonomy" id="568900"/>
    <lineage>
        <taxon>Eukaryota</taxon>
        <taxon>Sar</taxon>
        <taxon>Stramenopiles</taxon>
        <taxon>Ochrophyta</taxon>
        <taxon>Bacillariophyta</taxon>
        <taxon>Bacillariophyceae</taxon>
        <taxon>Bacillariophycidae</taxon>
        <taxon>Naviculales</taxon>
        <taxon>Naviculaceae</taxon>
        <taxon>Seminavis</taxon>
    </lineage>
</organism>
<reference evidence="1" key="1">
    <citation type="submission" date="2020-06" db="EMBL/GenBank/DDBJ databases">
        <authorList>
            <consortium name="Plant Systems Biology data submission"/>
        </authorList>
    </citation>
    <scope>NUCLEOTIDE SEQUENCE</scope>
    <source>
        <strain evidence="1">D6</strain>
    </source>
</reference>
<sequence>MTRLLLCIKTDVDDTLARVKRIETAVATPGARRLWKEEENSNDSNNEQTLQIAVPLGVGFMGHDGNYRVEDRSFHDEEVALAFLRDTLRVQRGFSSSNTADLALSVVERTQCALVVNAIPVHSGTDEQRPENAAKFRLNVWQERAQLKCGFAATTTSEDKKTLFVAEGEKKIDTGVYFELEDPCIDFSFVEVDVYSNEFEERNPVITGKAAGHKFEKAKVFVSPQKCMNGGESLCVADSSGTRIYDISFSATESEGSALHDSCRVVVLEKDQYNRALKGHLAPHLSEAKQQELEDSSSEKFVVGSIKLCRSKHPK</sequence>
<dbReference type="EMBL" id="CAICTM010001603">
    <property type="protein sequence ID" value="CAB9524927.1"/>
    <property type="molecule type" value="Genomic_DNA"/>
</dbReference>
<proteinExistence type="predicted"/>
<protein>
    <submittedName>
        <fullName evidence="1">Uncharacterized protein</fullName>
    </submittedName>
</protein>
<dbReference type="AlphaFoldDB" id="A0A9N8EPK6"/>
<comment type="caution">
    <text evidence="1">The sequence shown here is derived from an EMBL/GenBank/DDBJ whole genome shotgun (WGS) entry which is preliminary data.</text>
</comment>
<name>A0A9N8EPK6_9STRA</name>
<accession>A0A9N8EPK6</accession>
<evidence type="ECO:0000313" key="1">
    <source>
        <dbReference type="EMBL" id="CAB9524927.1"/>
    </source>
</evidence>
<keyword evidence="2" id="KW-1185">Reference proteome</keyword>
<dbReference type="Proteomes" id="UP001153069">
    <property type="component" value="Unassembled WGS sequence"/>
</dbReference>